<dbReference type="EMBL" id="CP019477">
    <property type="protein sequence ID" value="UQC85940.1"/>
    <property type="molecule type" value="Genomic_DNA"/>
</dbReference>
<evidence type="ECO:0000313" key="1">
    <source>
        <dbReference type="EMBL" id="UQC85940.1"/>
    </source>
</evidence>
<sequence>MLEGRTRGYLEDKDKMYPGSVASQHQLTASNTFMPTDFACCSTPMSTNYHQRKTNTDRQAAGTAKNACESNGPRSTAVKLGCLSIDIGSTQWCPTASTT</sequence>
<dbReference type="Proteomes" id="UP000830671">
    <property type="component" value="Chromosome 5"/>
</dbReference>
<proteinExistence type="predicted"/>
<accession>A0A9Q8WKG7</accession>
<dbReference type="AlphaFoldDB" id="A0A9Q8WKG7"/>
<dbReference type="GeneID" id="73345417"/>
<dbReference type="RefSeq" id="XP_049147552.1">
    <property type="nucleotide sequence ID" value="XM_049290407.1"/>
</dbReference>
<name>A0A9Q8WKG7_9PEZI</name>
<dbReference type="KEGG" id="clup:CLUP02_11439"/>
<gene>
    <name evidence="1" type="ORF">CLUP02_11439</name>
</gene>
<protein>
    <submittedName>
        <fullName evidence="1">Uncharacterized protein</fullName>
    </submittedName>
</protein>
<organism evidence="1 2">
    <name type="scientific">Colletotrichum lupini</name>
    <dbReference type="NCBI Taxonomy" id="145971"/>
    <lineage>
        <taxon>Eukaryota</taxon>
        <taxon>Fungi</taxon>
        <taxon>Dikarya</taxon>
        <taxon>Ascomycota</taxon>
        <taxon>Pezizomycotina</taxon>
        <taxon>Sordariomycetes</taxon>
        <taxon>Hypocreomycetidae</taxon>
        <taxon>Glomerellales</taxon>
        <taxon>Glomerellaceae</taxon>
        <taxon>Colletotrichum</taxon>
        <taxon>Colletotrichum acutatum species complex</taxon>
    </lineage>
</organism>
<evidence type="ECO:0000313" key="2">
    <source>
        <dbReference type="Proteomes" id="UP000830671"/>
    </source>
</evidence>
<reference evidence="1" key="1">
    <citation type="journal article" date="2021" name="Mol. Plant Microbe Interact.">
        <title>Complete Genome Sequence of the Plant-Pathogenic Fungus Colletotrichum lupini.</title>
        <authorList>
            <person name="Baroncelli R."/>
            <person name="Pensec F."/>
            <person name="Da Lio D."/>
            <person name="Boufleur T."/>
            <person name="Vicente I."/>
            <person name="Sarrocco S."/>
            <person name="Picot A."/>
            <person name="Baraldi E."/>
            <person name="Sukno S."/>
            <person name="Thon M."/>
            <person name="Le Floch G."/>
        </authorList>
    </citation>
    <scope>NUCLEOTIDE SEQUENCE</scope>
    <source>
        <strain evidence="1">IMI 504893</strain>
    </source>
</reference>
<keyword evidence="2" id="KW-1185">Reference proteome</keyword>